<keyword evidence="11" id="KW-1185">Reference proteome</keyword>
<feature type="compositionally biased region" description="Basic residues" evidence="8">
    <location>
        <begin position="900"/>
        <end position="912"/>
    </location>
</feature>
<dbReference type="Gene3D" id="3.10.10.10">
    <property type="entry name" value="HIV Type 1 Reverse Transcriptase, subunit A, domain 1"/>
    <property type="match status" value="1"/>
</dbReference>
<feature type="domain" description="Reverse transcriptase" evidence="10">
    <location>
        <begin position="451"/>
        <end position="635"/>
    </location>
</feature>
<protein>
    <submittedName>
        <fullName evidence="12">Uncharacterized protein LOC124294791</fullName>
    </submittedName>
</protein>
<feature type="domain" description="CCHC-type" evidence="9">
    <location>
        <begin position="254"/>
        <end position="269"/>
    </location>
</feature>
<evidence type="ECO:0000259" key="9">
    <source>
        <dbReference type="PROSITE" id="PS50158"/>
    </source>
</evidence>
<keyword evidence="2" id="KW-0548">Nucleotidyltransferase</keyword>
<dbReference type="Pfam" id="PF00078">
    <property type="entry name" value="RVT_1"/>
    <property type="match status" value="1"/>
</dbReference>
<feature type="region of interest" description="Disordered" evidence="8">
    <location>
        <begin position="253"/>
        <end position="336"/>
    </location>
</feature>
<dbReference type="Gene3D" id="3.40.220.10">
    <property type="entry name" value="Leucine Aminopeptidase, subunit E, domain 1"/>
    <property type="match status" value="1"/>
</dbReference>
<evidence type="ECO:0000256" key="5">
    <source>
        <dbReference type="ARBA" id="ARBA00022801"/>
    </source>
</evidence>
<dbReference type="PROSITE" id="PS50158">
    <property type="entry name" value="ZF_CCHC"/>
    <property type="match status" value="1"/>
</dbReference>
<dbReference type="InterPro" id="IPR050951">
    <property type="entry name" value="Retrovirus_Pol_polyprotein"/>
</dbReference>
<sequence length="1408" mass="159846">MATEGTFPHLPLKDALALIPTFNGTNMPVSEFITKVECAKQAVLARELNSFSTLIRTKIEGDASKYIESDNPDSLRDLLYCLKQAYASKQHLPDIQLDLAQSAQRRNESVLDYGARIKHLLRQACESIDASESISDAQVLKKNIKETARLRFIKGLLDELEIRVAHENPQTLQMAIDTATKTEKLLSDRLKLASYRDTNYETQNHIKCSICKLTDHIDKYCPEQPSLLVVCRYCKKAGHSIEECRTRQRNNTTCTQCGRKGHSNDKCRSNRSQYPQNPKFQQNSRVFQNNTNRQQQNNPNTQYRARDPTNQPLDQTRNDSQRSQQYNTPNPSRSNFRVNYVTQDYSNENCDTGVHPEASYEAKQHREYSEKIIPNNTSKPFKLLNEDYILIPPRTAQVIALKISNPSVKTGFIEQLEVGANIFLGQALVTNQQGHPRVHKDEIQKQVTKLLDQNIITHSSSPYNSPVWTIPKKSDARGEKKWRMVIDFRKLNEKTIGDAYPLPNIVDILDQLGSAKYFSTFDLASGFHQIPMDPDHSAKTAFSTPHGHFEYTRMPFGLKNAPSTFQRLIDQVLSGLQGTDMFVYLDDIVIYSRSLEEHETKFRKLMKRLSDAGLTLQPDKCEFLRKEVAYLGHVITQNGLKPNPEKISAIKNYPVPKNPKQIKQFLGLIGYYRRFIPNLSKIARPINNLLKKNSPFLWTAEHQFAFETLRDSLCREPILQYPDFEKPFVLTTDASKYAIGAILSQDKDGEDLPIAYASRVLQKAEINYSVSEKEFLAVVYAVKHFRPYLYGRTFTLVTDHEPLKWIKNVRDPTSRLMHWRLKLEEYSYVTKHKKGIANSNADALSRNPPSDSFRILPITSKRPRPDTECSSTDAHKRAKVAHQHPTRAREPDTLSSSTSAHKRTKIAHQHPTRAREPDTLSSSTGAHKRMKHVDQHPIQAHGSAHESTSPSPRRRNKALQDTSTSTVTSDSSASMTDNSSATEAPIVVDKTIKQTTERVQPLTSCKSHQNSGKPQGRSVKIREEQSDTLNKPTPEATTSKGRNYAPRFTEFVTDLNHLPLTHSKFIQEIRANLLDRQDNLAHCISADCKTSRGVAGQLINRKIITRDQLQQLDPEVTNVLTLPHGNRLIYNLVTKKYHYQKPTEETLFNALVNLKNCLEQDKVKSLSIPRLGCGLDKLDWNLVNRMIHYIFKDSDIKITICNYQNPTYDSTSSESEADASTPRIPAPPVTRRPMRRTGTRSAPRHASVSTPSRYPTDISESDSVTHDPESAVEDTDSDASVVPTATLPPLGSQRRENPEERKPDRPHIDNDNFSNCGWTEGLEKQLIDGNLVSMESFQNQNPEISDVIKTRLKNNKYIFTLVVKPRQSDPGRLDDIFYTLVNLRIILSGLDIRSISFPMSGPGVDDIL</sequence>
<reference evidence="12" key="1">
    <citation type="submission" date="2025-08" db="UniProtKB">
        <authorList>
            <consortium name="RefSeq"/>
        </authorList>
    </citation>
    <scope>IDENTIFICATION</scope>
    <source>
        <tissue evidence="12">Thorax and Abdomen</tissue>
    </source>
</reference>
<dbReference type="PANTHER" id="PTHR37984">
    <property type="entry name" value="PROTEIN CBG26694"/>
    <property type="match status" value="1"/>
</dbReference>
<dbReference type="PANTHER" id="PTHR37984:SF5">
    <property type="entry name" value="PROTEIN NYNRIN-LIKE"/>
    <property type="match status" value="1"/>
</dbReference>
<evidence type="ECO:0000256" key="7">
    <source>
        <dbReference type="PROSITE-ProRule" id="PRU00047"/>
    </source>
</evidence>
<feature type="compositionally biased region" description="Basic and acidic residues" evidence="8">
    <location>
        <begin position="1293"/>
        <end position="1310"/>
    </location>
</feature>
<dbReference type="InterPro" id="IPR043128">
    <property type="entry name" value="Rev_trsase/Diguanyl_cyclase"/>
</dbReference>
<dbReference type="CDD" id="cd01647">
    <property type="entry name" value="RT_LTR"/>
    <property type="match status" value="1"/>
</dbReference>
<gene>
    <name evidence="12" type="primary">LOC124294791</name>
</gene>
<feature type="compositionally biased region" description="Polar residues" evidence="8">
    <location>
        <begin position="270"/>
        <end position="287"/>
    </location>
</feature>
<dbReference type="InterPro" id="IPR043502">
    <property type="entry name" value="DNA/RNA_pol_sf"/>
</dbReference>
<dbReference type="Gene3D" id="3.30.70.270">
    <property type="match status" value="2"/>
</dbReference>
<proteinExistence type="predicted"/>
<evidence type="ECO:0000313" key="11">
    <source>
        <dbReference type="Proteomes" id="UP000829291"/>
    </source>
</evidence>
<evidence type="ECO:0000259" key="10">
    <source>
        <dbReference type="PROSITE" id="PS50878"/>
    </source>
</evidence>
<dbReference type="PROSITE" id="PS50878">
    <property type="entry name" value="RT_POL"/>
    <property type="match status" value="1"/>
</dbReference>
<dbReference type="InterPro" id="IPR043472">
    <property type="entry name" value="Macro_dom-like"/>
</dbReference>
<feature type="compositionally biased region" description="Low complexity" evidence="8">
    <location>
        <begin position="961"/>
        <end position="982"/>
    </location>
</feature>
<dbReference type="SMART" id="SM00343">
    <property type="entry name" value="ZnF_C2HC"/>
    <property type="match status" value="3"/>
</dbReference>
<feature type="compositionally biased region" description="Polar residues" evidence="8">
    <location>
        <begin position="839"/>
        <end position="850"/>
    </location>
</feature>
<feature type="region of interest" description="Disordered" evidence="8">
    <location>
        <begin position="839"/>
        <end position="1044"/>
    </location>
</feature>
<feature type="compositionally biased region" description="Low complexity" evidence="8">
    <location>
        <begin position="1209"/>
        <end position="1221"/>
    </location>
</feature>
<keyword evidence="7" id="KW-0863">Zinc-finger</keyword>
<keyword evidence="4" id="KW-0255">Endonuclease</keyword>
<feature type="compositionally biased region" description="Low complexity" evidence="8">
    <location>
        <begin position="288"/>
        <end position="302"/>
    </location>
</feature>
<dbReference type="InterPro" id="IPR041373">
    <property type="entry name" value="RT_RNaseH"/>
</dbReference>
<dbReference type="Proteomes" id="UP000829291">
    <property type="component" value="Chromosome 5"/>
</dbReference>
<feature type="compositionally biased region" description="Polar residues" evidence="8">
    <location>
        <begin position="997"/>
        <end position="1013"/>
    </location>
</feature>
<name>A0ABM3GCA0_NEOLC</name>
<evidence type="ECO:0000313" key="12">
    <source>
        <dbReference type="RefSeq" id="XP_046597898.1"/>
    </source>
</evidence>
<evidence type="ECO:0000256" key="8">
    <source>
        <dbReference type="SAM" id="MobiDB-lite"/>
    </source>
</evidence>
<dbReference type="Pfam" id="PF17917">
    <property type="entry name" value="RT_RNaseH"/>
    <property type="match status" value="1"/>
</dbReference>
<dbReference type="RefSeq" id="XP_046597898.1">
    <property type="nucleotide sequence ID" value="XM_046741942.1"/>
</dbReference>
<dbReference type="SUPFAM" id="SSF56672">
    <property type="entry name" value="DNA/RNA polymerases"/>
    <property type="match status" value="1"/>
</dbReference>
<organism evidence="11 12">
    <name type="scientific">Neodiprion lecontei</name>
    <name type="common">Redheaded pine sawfly</name>
    <dbReference type="NCBI Taxonomy" id="441921"/>
    <lineage>
        <taxon>Eukaryota</taxon>
        <taxon>Metazoa</taxon>
        <taxon>Ecdysozoa</taxon>
        <taxon>Arthropoda</taxon>
        <taxon>Hexapoda</taxon>
        <taxon>Insecta</taxon>
        <taxon>Pterygota</taxon>
        <taxon>Neoptera</taxon>
        <taxon>Endopterygota</taxon>
        <taxon>Hymenoptera</taxon>
        <taxon>Tenthredinoidea</taxon>
        <taxon>Diprionidae</taxon>
        <taxon>Diprioninae</taxon>
        <taxon>Neodiprion</taxon>
    </lineage>
</organism>
<keyword evidence="3" id="KW-0540">Nuclease</keyword>
<keyword evidence="5" id="KW-0378">Hydrolase</keyword>
<feature type="compositionally biased region" description="Polar residues" evidence="8">
    <location>
        <begin position="321"/>
        <end position="336"/>
    </location>
</feature>
<keyword evidence="7" id="KW-0479">Metal-binding</keyword>
<dbReference type="SUPFAM" id="SSF57756">
    <property type="entry name" value="Retrovirus zinc finger-like domains"/>
    <property type="match status" value="1"/>
</dbReference>
<keyword evidence="6" id="KW-0695">RNA-directed DNA polymerase</keyword>
<dbReference type="Gene3D" id="4.10.60.10">
    <property type="entry name" value="Zinc finger, CCHC-type"/>
    <property type="match status" value="1"/>
</dbReference>
<keyword evidence="7" id="KW-0862">Zinc</keyword>
<keyword evidence="1" id="KW-0808">Transferase</keyword>
<dbReference type="CDD" id="cd09274">
    <property type="entry name" value="RNase_HI_RT_Ty3"/>
    <property type="match status" value="1"/>
</dbReference>
<feature type="compositionally biased region" description="Basic residues" evidence="8">
    <location>
        <begin position="876"/>
        <end position="886"/>
    </location>
</feature>
<evidence type="ECO:0000256" key="1">
    <source>
        <dbReference type="ARBA" id="ARBA00022679"/>
    </source>
</evidence>
<evidence type="ECO:0000256" key="6">
    <source>
        <dbReference type="ARBA" id="ARBA00022918"/>
    </source>
</evidence>
<evidence type="ECO:0000256" key="2">
    <source>
        <dbReference type="ARBA" id="ARBA00022695"/>
    </source>
</evidence>
<accession>A0ABM3GCA0</accession>
<evidence type="ECO:0000256" key="3">
    <source>
        <dbReference type="ARBA" id="ARBA00022722"/>
    </source>
</evidence>
<feature type="region of interest" description="Disordered" evidence="8">
    <location>
        <begin position="1207"/>
        <end position="1316"/>
    </location>
</feature>
<feature type="compositionally biased region" description="Polar residues" evidence="8">
    <location>
        <begin position="1027"/>
        <end position="1041"/>
    </location>
</feature>
<dbReference type="InterPro" id="IPR001878">
    <property type="entry name" value="Znf_CCHC"/>
</dbReference>
<dbReference type="SUPFAM" id="SSF52949">
    <property type="entry name" value="Macro domain-like"/>
    <property type="match status" value="1"/>
</dbReference>
<dbReference type="InterPro" id="IPR000477">
    <property type="entry name" value="RT_dom"/>
</dbReference>
<dbReference type="InterPro" id="IPR036875">
    <property type="entry name" value="Znf_CCHC_sf"/>
</dbReference>
<dbReference type="GeneID" id="124294791"/>
<evidence type="ECO:0000256" key="4">
    <source>
        <dbReference type="ARBA" id="ARBA00022759"/>
    </source>
</evidence>